<dbReference type="eggNOG" id="arCOG01585">
    <property type="taxonomic scope" value="Archaea"/>
</dbReference>
<evidence type="ECO:0000313" key="2">
    <source>
        <dbReference type="Proteomes" id="UP000010824"/>
    </source>
</evidence>
<dbReference type="Proteomes" id="UP000010824">
    <property type="component" value="Chromosome"/>
</dbReference>
<keyword evidence="2" id="KW-1185">Reference proteome</keyword>
<name>L0HBH0_METFS</name>
<proteinExistence type="predicted"/>
<dbReference type="STRING" id="593750.Metfor_0285"/>
<dbReference type="KEGG" id="mfo:Metfor_0285"/>
<dbReference type="InterPro" id="IPR036388">
    <property type="entry name" value="WH-like_DNA-bd_sf"/>
</dbReference>
<dbReference type="SUPFAM" id="SSF46785">
    <property type="entry name" value="Winged helix' DNA-binding domain"/>
    <property type="match status" value="1"/>
</dbReference>
<sequence length="324" mass="36873">MVGSKTGLPKITHVAKLVNTQFSETDTKIINYLFEKKQASYNEIAEALEISKPTVSRRVRLIQKEGLVISFKSNKESVIKWIGGTPALDAELESSTTSHITASMLAENYDQLICDPFSPFSLVFENHCWEVMQNLKEGLNDLELGQIIGKAISLDTIRRIMVTCATHNIIEIKTIRAPAGNDITTLFEPLYKIEKVNRQYIQYLTLIRGLASAMSYKMEKKASNNTIHPYAPILDINEQIFATYSDVITSTRNNNDREILLKALANYDFAPDLDRLFKHENWRIKVKDAHFVSLDSKSDNLVISKEFFNDCTKKVIKGVREFDK</sequence>
<dbReference type="Pfam" id="PF13412">
    <property type="entry name" value="HTH_24"/>
    <property type="match status" value="1"/>
</dbReference>
<dbReference type="Gene3D" id="1.10.10.10">
    <property type="entry name" value="Winged helix-like DNA-binding domain superfamily/Winged helix DNA-binding domain"/>
    <property type="match status" value="1"/>
</dbReference>
<gene>
    <name evidence="1" type="ordered locus">Metfor_0285</name>
</gene>
<dbReference type="InParanoid" id="L0HBH0"/>
<dbReference type="HOGENOM" id="CLU_856883_0_0_2"/>
<protein>
    <submittedName>
        <fullName evidence="1">Transcriptional regulator</fullName>
    </submittedName>
</protein>
<reference evidence="2" key="1">
    <citation type="submission" date="2011-12" db="EMBL/GenBank/DDBJ databases">
        <title>Complete sequence of Methanoregula formicicum SMSP.</title>
        <authorList>
            <person name="Lucas S."/>
            <person name="Han J."/>
            <person name="Lapidus A."/>
            <person name="Cheng J.-F."/>
            <person name="Goodwin L."/>
            <person name="Pitluck S."/>
            <person name="Peters L."/>
            <person name="Ovchinnikova G."/>
            <person name="Teshima H."/>
            <person name="Detter J.C."/>
            <person name="Han C."/>
            <person name="Tapia R."/>
            <person name="Land M."/>
            <person name="Hauser L."/>
            <person name="Kyrpides N."/>
            <person name="Ivanova N."/>
            <person name="Pagani I."/>
            <person name="Imachi H."/>
            <person name="Tamaki H."/>
            <person name="Sekiguchi Y."/>
            <person name="Kamagata Y."/>
            <person name="Cadillo-Quiroz H."/>
            <person name="Zinder S."/>
            <person name="Liu W.-T."/>
            <person name="Woyke T."/>
        </authorList>
    </citation>
    <scope>NUCLEOTIDE SEQUENCE [LARGE SCALE GENOMIC DNA]</scope>
    <source>
        <strain evidence="2">DSM 22288 / NBRC 105244 / SMSP</strain>
    </source>
</reference>
<dbReference type="AlphaFoldDB" id="L0HBH0"/>
<reference evidence="1 2" key="2">
    <citation type="journal article" date="2014" name="Genome Announc.">
        <title>Complete Genome Sequence of Methanoregula formicica SMSPT, a Mesophilic Hydrogenotrophic Methanogen Isolated from a Methanogenic Upflow Anaerobic Sludge Blanket Reactor.</title>
        <authorList>
            <person name="Yamamoto K."/>
            <person name="Tamaki H."/>
            <person name="Cadillo-Quiroz H."/>
            <person name="Imachi H."/>
            <person name="Kyrpides N."/>
            <person name="Woyke T."/>
            <person name="Goodwin L."/>
            <person name="Zinder S.H."/>
            <person name="Kamagata Y."/>
            <person name="Liu W.T."/>
        </authorList>
    </citation>
    <scope>NUCLEOTIDE SEQUENCE [LARGE SCALE GENOMIC DNA]</scope>
    <source>
        <strain evidence="2">DSM 22288 / NBRC 105244 / SMSP</strain>
    </source>
</reference>
<dbReference type="CDD" id="cd00090">
    <property type="entry name" value="HTH_ARSR"/>
    <property type="match status" value="1"/>
</dbReference>
<organism evidence="1 2">
    <name type="scientific">Methanoregula formicica (strain DSM 22288 / NBRC 105244 / SMSP)</name>
    <dbReference type="NCBI Taxonomy" id="593750"/>
    <lineage>
        <taxon>Archaea</taxon>
        <taxon>Methanobacteriati</taxon>
        <taxon>Methanobacteriota</taxon>
        <taxon>Stenosarchaea group</taxon>
        <taxon>Methanomicrobia</taxon>
        <taxon>Methanomicrobiales</taxon>
        <taxon>Methanoregulaceae</taxon>
        <taxon>Methanoregula</taxon>
    </lineage>
</organism>
<dbReference type="InterPro" id="IPR011991">
    <property type="entry name" value="ArsR-like_HTH"/>
</dbReference>
<dbReference type="EMBL" id="CP003167">
    <property type="protein sequence ID" value="AGB01365.1"/>
    <property type="molecule type" value="Genomic_DNA"/>
</dbReference>
<dbReference type="InterPro" id="IPR036390">
    <property type="entry name" value="WH_DNA-bd_sf"/>
</dbReference>
<evidence type="ECO:0000313" key="1">
    <source>
        <dbReference type="EMBL" id="AGB01365.1"/>
    </source>
</evidence>
<accession>L0HBH0</accession>